<comment type="caution">
    <text evidence="3">The sequence shown here is derived from an EMBL/GenBank/DDBJ whole genome shotgun (WGS) entry which is preliminary data.</text>
</comment>
<sequence>MSATVVSAGLWLLVAPTAQADVDDMLDTLFGVAGADPALVADLPAAPLDFRTSGADPLAQLEEVLRGAPADADSDTPADATRPGDSSATDDSGDPPSLPKFNMPGGGSGGNGGSGGGGGGPSNPAPTHSKTKTNASAAKHGAPLPKETGAE</sequence>
<accession>A0A1X1U405</accession>
<gene>
    <name evidence="3" type="ORF">AWC02_00260</name>
</gene>
<feature type="compositionally biased region" description="Polar residues" evidence="1">
    <location>
        <begin position="125"/>
        <end position="136"/>
    </location>
</feature>
<evidence type="ECO:0000313" key="4">
    <source>
        <dbReference type="Proteomes" id="UP000193465"/>
    </source>
</evidence>
<protein>
    <submittedName>
        <fullName evidence="3">Uncharacterized protein</fullName>
    </submittedName>
</protein>
<feature type="compositionally biased region" description="Gly residues" evidence="1">
    <location>
        <begin position="104"/>
        <end position="121"/>
    </location>
</feature>
<organism evidence="3 4">
    <name type="scientific">Mycolicibacter engbaekii</name>
    <dbReference type="NCBI Taxonomy" id="188915"/>
    <lineage>
        <taxon>Bacteria</taxon>
        <taxon>Bacillati</taxon>
        <taxon>Actinomycetota</taxon>
        <taxon>Actinomycetes</taxon>
        <taxon>Mycobacteriales</taxon>
        <taxon>Mycobacteriaceae</taxon>
        <taxon>Mycolicibacter</taxon>
    </lineage>
</organism>
<dbReference type="EMBL" id="LQOT01000012">
    <property type="protein sequence ID" value="ORV51551.1"/>
    <property type="molecule type" value="Genomic_DNA"/>
</dbReference>
<evidence type="ECO:0000313" key="3">
    <source>
        <dbReference type="EMBL" id="ORV51551.1"/>
    </source>
</evidence>
<dbReference type="Proteomes" id="UP000193465">
    <property type="component" value="Unassembled WGS sequence"/>
</dbReference>
<proteinExistence type="predicted"/>
<feature type="chain" id="PRO_5010890092" evidence="2">
    <location>
        <begin position="21"/>
        <end position="151"/>
    </location>
</feature>
<name>A0A1X1U405_9MYCO</name>
<dbReference type="AlphaFoldDB" id="A0A1X1U405"/>
<evidence type="ECO:0000256" key="1">
    <source>
        <dbReference type="SAM" id="MobiDB-lite"/>
    </source>
</evidence>
<feature type="compositionally biased region" description="Low complexity" evidence="1">
    <location>
        <begin position="68"/>
        <end position="81"/>
    </location>
</feature>
<feature type="region of interest" description="Disordered" evidence="1">
    <location>
        <begin position="65"/>
        <end position="151"/>
    </location>
</feature>
<reference evidence="3 4" key="1">
    <citation type="submission" date="2016-01" db="EMBL/GenBank/DDBJ databases">
        <title>The new phylogeny of the genus Mycobacterium.</title>
        <authorList>
            <person name="Tarcisio F."/>
            <person name="Conor M."/>
            <person name="Antonella G."/>
            <person name="Elisabetta G."/>
            <person name="Giulia F.S."/>
            <person name="Sara T."/>
            <person name="Anna F."/>
            <person name="Clotilde B."/>
            <person name="Roberto B."/>
            <person name="Veronica D.S."/>
            <person name="Fabio R."/>
            <person name="Monica P."/>
            <person name="Olivier J."/>
            <person name="Enrico T."/>
            <person name="Nicola S."/>
        </authorList>
    </citation>
    <scope>NUCLEOTIDE SEQUENCE [LARGE SCALE GENOMIC DNA]</scope>
    <source>
        <strain evidence="3 4">ATCC 27353</strain>
    </source>
</reference>
<feature type="signal peptide" evidence="2">
    <location>
        <begin position="1"/>
        <end position="20"/>
    </location>
</feature>
<keyword evidence="2" id="KW-0732">Signal</keyword>
<keyword evidence="4" id="KW-1185">Reference proteome</keyword>
<evidence type="ECO:0000256" key="2">
    <source>
        <dbReference type="SAM" id="SignalP"/>
    </source>
</evidence>